<evidence type="ECO:0000256" key="2">
    <source>
        <dbReference type="SAM" id="Phobius"/>
    </source>
</evidence>
<keyword evidence="6" id="KW-1185">Reference proteome</keyword>
<keyword evidence="2" id="KW-0812">Transmembrane</keyword>
<evidence type="ECO:0000256" key="1">
    <source>
        <dbReference type="SAM" id="Coils"/>
    </source>
</evidence>
<gene>
    <name evidence="5" type="ORF">WMO62_04860</name>
</gene>
<keyword evidence="2" id="KW-0472">Membrane</keyword>
<feature type="domain" description="DUF4349" evidence="4">
    <location>
        <begin position="78"/>
        <end position="291"/>
    </location>
</feature>
<keyword evidence="1" id="KW-0175">Coiled coil</keyword>
<protein>
    <submittedName>
        <fullName evidence="5">DUF4349 domain-containing protein</fullName>
    </submittedName>
</protein>
<sequence>MKKKVLACVLSGILAVSIFGCGSKSMMATESAVADSAAYDDMAYDSGYDTTEAASAEEAGSGAVTSENGIEEVQETDRKLIRNVNLSLQTKEFDTVLDNMSQKIKDLGGYIQDSSVWGSSSDYSSSRSASYTLRIPSDKLDEFIDVVETLGNVTYKNESVDDVTLRYVDVDSHKKALETEQERLLALLEKAENVEDIITIENRLSDVRYELENYESQIRLLDNQIDYSTVYVDISEVFRVTDTGKQGFFEEVASRFSDSVYVVLMGLRGFAIGILGSLPILVVWGVILAVVVILLRKFVFKKSKKNKKNTDQTSENQQ</sequence>
<name>A0ABV1HZ18_9FIRM</name>
<reference evidence="5 6" key="1">
    <citation type="submission" date="2024-03" db="EMBL/GenBank/DDBJ databases">
        <title>Human intestinal bacterial collection.</title>
        <authorList>
            <person name="Pauvert C."/>
            <person name="Hitch T.C.A."/>
            <person name="Clavel T."/>
        </authorList>
    </citation>
    <scope>NUCLEOTIDE SEQUENCE [LARGE SCALE GENOMIC DNA]</scope>
    <source>
        <strain evidence="5 6">CLA-AA-H78B</strain>
    </source>
</reference>
<proteinExistence type="predicted"/>
<dbReference type="Pfam" id="PF14257">
    <property type="entry name" value="DUF4349"/>
    <property type="match status" value="1"/>
</dbReference>
<keyword evidence="2" id="KW-1133">Transmembrane helix</keyword>
<accession>A0ABV1HZ18</accession>
<dbReference type="InterPro" id="IPR025645">
    <property type="entry name" value="DUF4349"/>
</dbReference>
<dbReference type="EMBL" id="JBBMFC010000006">
    <property type="protein sequence ID" value="MEQ2578177.1"/>
    <property type="molecule type" value="Genomic_DNA"/>
</dbReference>
<keyword evidence="3" id="KW-0732">Signal</keyword>
<evidence type="ECO:0000256" key="3">
    <source>
        <dbReference type="SAM" id="SignalP"/>
    </source>
</evidence>
<evidence type="ECO:0000259" key="4">
    <source>
        <dbReference type="Pfam" id="PF14257"/>
    </source>
</evidence>
<comment type="caution">
    <text evidence="5">The sequence shown here is derived from an EMBL/GenBank/DDBJ whole genome shotgun (WGS) entry which is preliminary data.</text>
</comment>
<evidence type="ECO:0000313" key="5">
    <source>
        <dbReference type="EMBL" id="MEQ2578177.1"/>
    </source>
</evidence>
<feature type="chain" id="PRO_5045216919" evidence="3">
    <location>
        <begin position="29"/>
        <end position="318"/>
    </location>
</feature>
<organism evidence="5 6">
    <name type="scientific">Hominiventricola aquisgranensis</name>
    <dbReference type="NCBI Taxonomy" id="3133164"/>
    <lineage>
        <taxon>Bacteria</taxon>
        <taxon>Bacillati</taxon>
        <taxon>Bacillota</taxon>
        <taxon>Clostridia</taxon>
        <taxon>Lachnospirales</taxon>
        <taxon>Lachnospiraceae</taxon>
        <taxon>Hominiventricola</taxon>
    </lineage>
</organism>
<feature type="transmembrane region" description="Helical" evidence="2">
    <location>
        <begin position="270"/>
        <end position="295"/>
    </location>
</feature>
<feature type="signal peptide" evidence="3">
    <location>
        <begin position="1"/>
        <end position="28"/>
    </location>
</feature>
<evidence type="ECO:0000313" key="6">
    <source>
        <dbReference type="Proteomes" id="UP001470288"/>
    </source>
</evidence>
<dbReference type="RefSeq" id="WP_349144002.1">
    <property type="nucleotide sequence ID" value="NZ_JBBMFC010000006.1"/>
</dbReference>
<feature type="coiled-coil region" evidence="1">
    <location>
        <begin position="170"/>
        <end position="224"/>
    </location>
</feature>
<dbReference type="Proteomes" id="UP001470288">
    <property type="component" value="Unassembled WGS sequence"/>
</dbReference>
<dbReference type="PROSITE" id="PS51257">
    <property type="entry name" value="PROKAR_LIPOPROTEIN"/>
    <property type="match status" value="1"/>
</dbReference>